<dbReference type="Pfam" id="PF00507">
    <property type="entry name" value="Oxidored_q4"/>
    <property type="match status" value="1"/>
</dbReference>
<comment type="subcellular location">
    <subcellularLocation>
        <location evidence="1">Membrane</location>
    </subcellularLocation>
    <subcellularLocation>
        <location evidence="9">Mitochondrion membrane</location>
        <topology evidence="9">Multi-pass membrane protein</topology>
    </subcellularLocation>
</comment>
<evidence type="ECO:0000256" key="1">
    <source>
        <dbReference type="ARBA" id="ARBA00004370"/>
    </source>
</evidence>
<dbReference type="GeneID" id="25019672"/>
<gene>
    <name evidence="10" type="primary">ND3</name>
</gene>
<protein>
    <recommendedName>
        <fullName evidence="3 9">NADH-ubiquinone oxidoreductase chain 3</fullName>
        <ecNumber evidence="9">7.1.1.2</ecNumber>
    </recommendedName>
</protein>
<evidence type="ECO:0000256" key="8">
    <source>
        <dbReference type="ARBA" id="ARBA00049551"/>
    </source>
</evidence>
<name>A0A0H3W554_DOLFO</name>
<keyword evidence="9" id="KW-0249">Electron transport</keyword>
<keyword evidence="5 9" id="KW-0812">Transmembrane</keyword>
<evidence type="ECO:0000313" key="10">
    <source>
        <dbReference type="EMBL" id="AKJ85731.1"/>
    </source>
</evidence>
<reference evidence="10" key="2">
    <citation type="submission" date="2015-04" db="EMBL/GenBank/DDBJ databases">
        <authorList>
            <person name="Huang C.-W."/>
            <person name="Lin S.-M."/>
            <person name="Wu W.-L."/>
        </authorList>
    </citation>
    <scope>NUCLEOTIDE SEQUENCE</scope>
    <source>
        <tissue evidence="10">Foot tissue</tissue>
    </source>
</reference>
<evidence type="ECO:0000256" key="7">
    <source>
        <dbReference type="ARBA" id="ARBA00023136"/>
    </source>
</evidence>
<organism evidence="10">
    <name type="scientific">Dolicheulota formosensis</name>
    <name type="common">Land snail</name>
    <dbReference type="NCBI Taxonomy" id="1632114"/>
    <lineage>
        <taxon>Eukaryota</taxon>
        <taxon>Metazoa</taxon>
        <taxon>Spiralia</taxon>
        <taxon>Lophotrochozoa</taxon>
        <taxon>Mollusca</taxon>
        <taxon>Gastropoda</taxon>
        <taxon>Heterobranchia</taxon>
        <taxon>Euthyneura</taxon>
        <taxon>Panpulmonata</taxon>
        <taxon>Eupulmonata</taxon>
        <taxon>Stylommatophora</taxon>
        <taxon>Helicina</taxon>
        <taxon>Camaenoidea</taxon>
        <taxon>Camaenidae</taxon>
        <taxon>Bradybaeninae</taxon>
        <taxon>Dolicheulota</taxon>
    </lineage>
</organism>
<proteinExistence type="inferred from homology"/>
<keyword evidence="9" id="KW-0679">Respiratory chain</keyword>
<evidence type="ECO:0000256" key="9">
    <source>
        <dbReference type="RuleBase" id="RU003640"/>
    </source>
</evidence>
<dbReference type="GO" id="GO:0008137">
    <property type="term" value="F:NADH dehydrogenase (ubiquinone) activity"/>
    <property type="evidence" value="ECO:0007669"/>
    <property type="project" value="UniProtKB-UniRule"/>
</dbReference>
<keyword evidence="9" id="KW-0520">NAD</keyword>
<feature type="transmembrane region" description="Helical" evidence="9">
    <location>
        <begin position="86"/>
        <end position="105"/>
    </location>
</feature>
<feature type="transmembrane region" description="Helical" evidence="9">
    <location>
        <begin position="56"/>
        <end position="80"/>
    </location>
</feature>
<dbReference type="RefSeq" id="YP_009158064.1">
    <property type="nucleotide sequence ID" value="NC_027493.1"/>
</dbReference>
<sequence length="116" mass="13475">MLFMSLTLSLMLCLLLMWLYSTVSYKTSSKIISKASGFECGFEGYMKMRRPFSVRYFVLVILFLIFDVETVLLFPCLSVMTEGLKMSLVVNILLLLVILMVGLLYEWKNNMLDWTN</sequence>
<evidence type="ECO:0000256" key="3">
    <source>
        <dbReference type="ARBA" id="ARBA00021007"/>
    </source>
</evidence>
<comment type="function">
    <text evidence="9">Core subunit of the mitochondrial membrane respiratory chain NADH dehydrogenase (Complex I) which catalyzes electron transfer from NADH through the respiratory chain, using ubiquinone as an electron acceptor. Essential for the catalytic activity of complex I.</text>
</comment>
<dbReference type="AlphaFoldDB" id="A0A0H3W554"/>
<keyword evidence="6 9" id="KW-1133">Transmembrane helix</keyword>
<dbReference type="EC" id="7.1.1.2" evidence="9"/>
<accession>A0A0H3W554</accession>
<dbReference type="CTD" id="4537"/>
<dbReference type="Gene3D" id="1.20.58.1610">
    <property type="entry name" value="NADH:ubiquinone/plastoquinone oxidoreductase, chain 3"/>
    <property type="match status" value="1"/>
</dbReference>
<dbReference type="InterPro" id="IPR000440">
    <property type="entry name" value="NADH_UbQ/plastoQ_OxRdtase_su3"/>
</dbReference>
<comment type="similarity">
    <text evidence="2 9">Belongs to the complex I subunit 3 family.</text>
</comment>
<keyword evidence="7 9" id="KW-0472">Membrane</keyword>
<reference evidence="10" key="1">
    <citation type="journal article" date="2015" name="Mitochondrial DNA">
        <title>Mitochondrial genome sequences of landsnails Aegista diversifamilia and Dolicheulota formosensis (Gastropoda: Pulmonata: Stylommatophora).</title>
        <authorList>
            <person name="Huang C.W."/>
            <person name="Lin S.M."/>
            <person name="Wu W.L."/>
        </authorList>
    </citation>
    <scope>NUCLEOTIDE SEQUENCE</scope>
    <source>
        <tissue evidence="10">Foot tissue</tissue>
    </source>
</reference>
<evidence type="ECO:0000256" key="6">
    <source>
        <dbReference type="ARBA" id="ARBA00022989"/>
    </source>
</evidence>
<keyword evidence="9" id="KW-1278">Translocase</keyword>
<dbReference type="GO" id="GO:0030964">
    <property type="term" value="C:NADH dehydrogenase complex"/>
    <property type="evidence" value="ECO:0007669"/>
    <property type="project" value="TreeGrafter"/>
</dbReference>
<dbReference type="EMBL" id="KR338956">
    <property type="protein sequence ID" value="AKJ85731.1"/>
    <property type="molecule type" value="Genomic_DNA"/>
</dbReference>
<dbReference type="PANTHER" id="PTHR11058">
    <property type="entry name" value="NADH-UBIQUINONE OXIDOREDUCTASE CHAIN 3"/>
    <property type="match status" value="1"/>
</dbReference>
<keyword evidence="4 9" id="KW-0813">Transport</keyword>
<dbReference type="GO" id="GO:0031966">
    <property type="term" value="C:mitochondrial membrane"/>
    <property type="evidence" value="ECO:0007669"/>
    <property type="project" value="UniProtKB-SubCell"/>
</dbReference>
<comment type="catalytic activity">
    <reaction evidence="8 9">
        <text>a ubiquinone + NADH + 5 H(+)(in) = a ubiquinol + NAD(+) + 4 H(+)(out)</text>
        <dbReference type="Rhea" id="RHEA:29091"/>
        <dbReference type="Rhea" id="RHEA-COMP:9565"/>
        <dbReference type="Rhea" id="RHEA-COMP:9566"/>
        <dbReference type="ChEBI" id="CHEBI:15378"/>
        <dbReference type="ChEBI" id="CHEBI:16389"/>
        <dbReference type="ChEBI" id="CHEBI:17976"/>
        <dbReference type="ChEBI" id="CHEBI:57540"/>
        <dbReference type="ChEBI" id="CHEBI:57945"/>
        <dbReference type="EC" id="7.1.1.2"/>
    </reaction>
</comment>
<evidence type="ECO:0000256" key="5">
    <source>
        <dbReference type="ARBA" id="ARBA00022692"/>
    </source>
</evidence>
<dbReference type="PANTHER" id="PTHR11058:SF9">
    <property type="entry name" value="NADH-UBIQUINONE OXIDOREDUCTASE CHAIN 3"/>
    <property type="match status" value="1"/>
</dbReference>
<dbReference type="InterPro" id="IPR038430">
    <property type="entry name" value="NDAH_ubi_oxred_su3_sf"/>
</dbReference>
<keyword evidence="9" id="KW-0830">Ubiquinone</keyword>
<evidence type="ECO:0000256" key="4">
    <source>
        <dbReference type="ARBA" id="ARBA00022448"/>
    </source>
</evidence>
<feature type="transmembrane region" description="Helical" evidence="9">
    <location>
        <begin position="6"/>
        <end position="25"/>
    </location>
</feature>
<keyword evidence="9 10" id="KW-0496">Mitochondrion</keyword>
<geneLocation type="mitochondrion" evidence="10"/>
<evidence type="ECO:0000256" key="2">
    <source>
        <dbReference type="ARBA" id="ARBA00008472"/>
    </source>
</evidence>